<dbReference type="RefSeq" id="WP_097876904.1">
    <property type="nucleotide sequence ID" value="NZ_NTYY01000019.1"/>
</dbReference>
<sequence>MDILEHKEKLIKSDKPSDVIKEVYKVFSHDENKHVGFDYTDRIITEFKRSPINLSENEYIRFLHKVMYVNTVVHYSIFKESALLEIDGLVEEKIAQEFRMHNTNGTLCMYASVLLYKLLISDTQLESFNEQTLKYVQGYYQHKVRERTLLRMLVPQSMAVHAFLTFDNTIVDATINQIEEDYDEQALYFAIGDKGGTPDENRWFGIVENQSTIDAYIQDFIETHGYENEEQWIGKHNDSIYSVLTKLSEFIS</sequence>
<dbReference type="AlphaFoldDB" id="A0A9X6U555"/>
<comment type="caution">
    <text evidence="1">The sequence shown here is derived from an EMBL/GenBank/DDBJ whole genome shotgun (WGS) entry which is preliminary data.</text>
</comment>
<name>A0A9X6U555_BACTU</name>
<evidence type="ECO:0000313" key="2">
    <source>
        <dbReference type="Proteomes" id="UP000220127"/>
    </source>
</evidence>
<organism evidence="1 2">
    <name type="scientific">Bacillus thuringiensis</name>
    <dbReference type="NCBI Taxonomy" id="1428"/>
    <lineage>
        <taxon>Bacteria</taxon>
        <taxon>Bacillati</taxon>
        <taxon>Bacillota</taxon>
        <taxon>Bacilli</taxon>
        <taxon>Bacillales</taxon>
        <taxon>Bacillaceae</taxon>
        <taxon>Bacillus</taxon>
        <taxon>Bacillus cereus group</taxon>
    </lineage>
</organism>
<reference evidence="1 2" key="1">
    <citation type="submission" date="2017-09" db="EMBL/GenBank/DDBJ databases">
        <title>Large-scale bioinformatics analysis of Bacillus genomes uncovers conserved roles of natural products in bacterial physiology.</title>
        <authorList>
            <consortium name="Agbiome Team Llc"/>
            <person name="Bleich R.M."/>
            <person name="Grubbs K.J."/>
            <person name="Santa Maria K.C."/>
            <person name="Allen S.E."/>
            <person name="Farag S."/>
            <person name="Shank E.A."/>
            <person name="Bowers A."/>
        </authorList>
    </citation>
    <scope>NUCLEOTIDE SEQUENCE [LARGE SCALE GENOMIC DNA]</scope>
    <source>
        <strain evidence="1 2">AFS094940</strain>
    </source>
</reference>
<dbReference type="Proteomes" id="UP000220127">
    <property type="component" value="Unassembled WGS sequence"/>
</dbReference>
<proteinExistence type="predicted"/>
<dbReference type="EMBL" id="NVMD01000002">
    <property type="protein sequence ID" value="PED16325.1"/>
    <property type="molecule type" value="Genomic_DNA"/>
</dbReference>
<accession>A0A9X6U555</accession>
<gene>
    <name evidence="1" type="ORF">CON01_00310</name>
</gene>
<evidence type="ECO:0000313" key="1">
    <source>
        <dbReference type="EMBL" id="PED16325.1"/>
    </source>
</evidence>
<protein>
    <submittedName>
        <fullName evidence="1">Uncharacterized protein</fullName>
    </submittedName>
</protein>